<feature type="coiled-coil region" evidence="1">
    <location>
        <begin position="64"/>
        <end position="95"/>
    </location>
</feature>
<accession>A0AAD7ETD0</accession>
<dbReference type="Proteomes" id="UP001218218">
    <property type="component" value="Unassembled WGS sequence"/>
</dbReference>
<dbReference type="EMBL" id="JARIHO010000018">
    <property type="protein sequence ID" value="KAJ7348018.1"/>
    <property type="molecule type" value="Genomic_DNA"/>
</dbReference>
<evidence type="ECO:0000256" key="1">
    <source>
        <dbReference type="SAM" id="Coils"/>
    </source>
</evidence>
<protein>
    <submittedName>
        <fullName evidence="3">Uncharacterized protein</fullName>
    </submittedName>
</protein>
<proteinExistence type="predicted"/>
<feature type="compositionally biased region" description="Acidic residues" evidence="2">
    <location>
        <begin position="135"/>
        <end position="152"/>
    </location>
</feature>
<sequence>MLEEANATMVLQNMGLNKMNEALHQQEEKATTDRAKLFKGKAQCLSSDEFYQQVLEMEEGWVAKEAGKEAKKAAREQRKELKEQLEREWAAMKERHAAEVEIWSVECSKLVAEGVKKKDLPPKPKLGKKPTIPVVDDEDDDLEDEVMDDSNV</sequence>
<comment type="caution">
    <text evidence="3">The sequence shown here is derived from an EMBL/GenBank/DDBJ whole genome shotgun (WGS) entry which is preliminary data.</text>
</comment>
<evidence type="ECO:0000256" key="2">
    <source>
        <dbReference type="SAM" id="MobiDB-lite"/>
    </source>
</evidence>
<dbReference type="AlphaFoldDB" id="A0AAD7ETD0"/>
<organism evidence="3 4">
    <name type="scientific">Mycena albidolilacea</name>
    <dbReference type="NCBI Taxonomy" id="1033008"/>
    <lineage>
        <taxon>Eukaryota</taxon>
        <taxon>Fungi</taxon>
        <taxon>Dikarya</taxon>
        <taxon>Basidiomycota</taxon>
        <taxon>Agaricomycotina</taxon>
        <taxon>Agaricomycetes</taxon>
        <taxon>Agaricomycetidae</taxon>
        <taxon>Agaricales</taxon>
        <taxon>Marasmiineae</taxon>
        <taxon>Mycenaceae</taxon>
        <taxon>Mycena</taxon>
    </lineage>
</organism>
<keyword evidence="1" id="KW-0175">Coiled coil</keyword>
<evidence type="ECO:0000313" key="3">
    <source>
        <dbReference type="EMBL" id="KAJ7348018.1"/>
    </source>
</evidence>
<reference evidence="3" key="1">
    <citation type="submission" date="2023-03" db="EMBL/GenBank/DDBJ databases">
        <title>Massive genome expansion in bonnet fungi (Mycena s.s.) driven by repeated elements and novel gene families across ecological guilds.</title>
        <authorList>
            <consortium name="Lawrence Berkeley National Laboratory"/>
            <person name="Harder C.B."/>
            <person name="Miyauchi S."/>
            <person name="Viragh M."/>
            <person name="Kuo A."/>
            <person name="Thoen E."/>
            <person name="Andreopoulos B."/>
            <person name="Lu D."/>
            <person name="Skrede I."/>
            <person name="Drula E."/>
            <person name="Henrissat B."/>
            <person name="Morin E."/>
            <person name="Kohler A."/>
            <person name="Barry K."/>
            <person name="LaButti K."/>
            <person name="Morin E."/>
            <person name="Salamov A."/>
            <person name="Lipzen A."/>
            <person name="Mereny Z."/>
            <person name="Hegedus B."/>
            <person name="Baldrian P."/>
            <person name="Stursova M."/>
            <person name="Weitz H."/>
            <person name="Taylor A."/>
            <person name="Grigoriev I.V."/>
            <person name="Nagy L.G."/>
            <person name="Martin F."/>
            <person name="Kauserud H."/>
        </authorList>
    </citation>
    <scope>NUCLEOTIDE SEQUENCE</scope>
    <source>
        <strain evidence="3">CBHHK002</strain>
    </source>
</reference>
<keyword evidence="4" id="KW-1185">Reference proteome</keyword>
<name>A0AAD7ETD0_9AGAR</name>
<evidence type="ECO:0000313" key="4">
    <source>
        <dbReference type="Proteomes" id="UP001218218"/>
    </source>
</evidence>
<gene>
    <name evidence="3" type="ORF">DFH08DRAFT_1001416</name>
</gene>
<feature type="region of interest" description="Disordered" evidence="2">
    <location>
        <begin position="114"/>
        <end position="152"/>
    </location>
</feature>